<evidence type="ECO:0000313" key="11">
    <source>
        <dbReference type="Proteomes" id="UP000521922"/>
    </source>
</evidence>
<evidence type="ECO:0000256" key="7">
    <source>
        <dbReference type="SAM" id="Phobius"/>
    </source>
</evidence>
<dbReference type="Pfam" id="PF12704">
    <property type="entry name" value="MacB_PCD"/>
    <property type="match status" value="1"/>
</dbReference>
<evidence type="ECO:0000313" key="10">
    <source>
        <dbReference type="EMBL" id="NYD20638.1"/>
    </source>
</evidence>
<proteinExistence type="inferred from homology"/>
<dbReference type="GO" id="GO:0022857">
    <property type="term" value="F:transmembrane transporter activity"/>
    <property type="evidence" value="ECO:0007669"/>
    <property type="project" value="TreeGrafter"/>
</dbReference>
<evidence type="ECO:0000259" key="9">
    <source>
        <dbReference type="Pfam" id="PF12704"/>
    </source>
</evidence>
<keyword evidence="5 7" id="KW-0472">Membrane</keyword>
<keyword evidence="4 7" id="KW-1133">Transmembrane helix</keyword>
<dbReference type="PANTHER" id="PTHR30572:SF4">
    <property type="entry name" value="ABC TRANSPORTER PERMEASE YTRF"/>
    <property type="match status" value="1"/>
</dbReference>
<keyword evidence="11" id="KW-1185">Reference proteome</keyword>
<dbReference type="InterPro" id="IPR025857">
    <property type="entry name" value="MacB_PCD"/>
</dbReference>
<dbReference type="RefSeq" id="WP_179748393.1">
    <property type="nucleotide sequence ID" value="NZ_BAAAGN010000002.1"/>
</dbReference>
<evidence type="ECO:0000256" key="4">
    <source>
        <dbReference type="ARBA" id="ARBA00022989"/>
    </source>
</evidence>
<sequence>MKGWEAFRVAWDALRGNRLRSLLTMLGIVIGIAAVIVVVSIGAGARQQIEQQVEGLGSNLILVVPGQFDTGNLSGSGPATSTMQVADGELLAAVTGDPETVTARISTGAQVRAGTTERFQTIQGADQNLPRVLNRPVAEGQYFTSVDVESRRRVAVLGSASAQALFPGADPVGRQITIAGTRFDVIGVLAEQGESFGVSQDNEVHVPITTAQRLFGIDRVDAFAVKAPSASSVPALSERLWQAMKRQYPDQTFSAVTQTQILGVIGQILGLLTAVLAAIAGISLLVGGVGVSNIMLVSVRERTREIGLRKALGARQRDVLVQFLVEAVLLTSVGGVIGILIGVGGSLAVDRLSPLPASIEWWSPVVAFVVSAAVGISFGVFPARRAGRLDPVVALRTE</sequence>
<feature type="transmembrane region" description="Helical" evidence="7">
    <location>
        <begin position="268"/>
        <end position="298"/>
    </location>
</feature>
<feature type="domain" description="ABC3 transporter permease C-terminal" evidence="8">
    <location>
        <begin position="278"/>
        <end position="391"/>
    </location>
</feature>
<feature type="transmembrane region" description="Helical" evidence="7">
    <location>
        <begin position="319"/>
        <end position="341"/>
    </location>
</feature>
<reference evidence="10 11" key="1">
    <citation type="submission" date="2020-07" db="EMBL/GenBank/DDBJ databases">
        <title>Sequencing the genomes of 1000 actinobacteria strains.</title>
        <authorList>
            <person name="Klenk H.-P."/>
        </authorList>
    </citation>
    <scope>NUCLEOTIDE SEQUENCE [LARGE SCALE GENOMIC DNA]</scope>
    <source>
        <strain evidence="10 11">DSM 7487</strain>
    </source>
</reference>
<dbReference type="Pfam" id="PF02687">
    <property type="entry name" value="FtsX"/>
    <property type="match status" value="1"/>
</dbReference>
<dbReference type="InterPro" id="IPR003838">
    <property type="entry name" value="ABC3_permease_C"/>
</dbReference>
<evidence type="ECO:0000256" key="1">
    <source>
        <dbReference type="ARBA" id="ARBA00004651"/>
    </source>
</evidence>
<feature type="transmembrane region" description="Helical" evidence="7">
    <location>
        <begin position="21"/>
        <end position="43"/>
    </location>
</feature>
<gene>
    <name evidence="10" type="ORF">BJ968_000178</name>
</gene>
<dbReference type="PANTHER" id="PTHR30572">
    <property type="entry name" value="MEMBRANE COMPONENT OF TRANSPORTER-RELATED"/>
    <property type="match status" value="1"/>
</dbReference>
<comment type="subcellular location">
    <subcellularLocation>
        <location evidence="1">Cell membrane</location>
        <topology evidence="1">Multi-pass membrane protein</topology>
    </subcellularLocation>
</comment>
<protein>
    <submittedName>
        <fullName evidence="10">Putative ABC transport system permease protein</fullName>
    </submittedName>
</protein>
<dbReference type="Proteomes" id="UP000521922">
    <property type="component" value="Unassembled WGS sequence"/>
</dbReference>
<keyword evidence="3 7" id="KW-0812">Transmembrane</keyword>
<evidence type="ECO:0000256" key="3">
    <source>
        <dbReference type="ARBA" id="ARBA00022692"/>
    </source>
</evidence>
<dbReference type="GO" id="GO:0005886">
    <property type="term" value="C:plasma membrane"/>
    <property type="evidence" value="ECO:0007669"/>
    <property type="project" value="UniProtKB-SubCell"/>
</dbReference>
<dbReference type="InterPro" id="IPR050250">
    <property type="entry name" value="Macrolide_Exporter_MacB"/>
</dbReference>
<comment type="similarity">
    <text evidence="6">Belongs to the ABC-4 integral membrane protein family.</text>
</comment>
<dbReference type="AlphaFoldDB" id="A0A7Y9DJE7"/>
<feature type="domain" description="MacB-like periplasmic core" evidence="9">
    <location>
        <begin position="21"/>
        <end position="240"/>
    </location>
</feature>
<evidence type="ECO:0000256" key="6">
    <source>
        <dbReference type="ARBA" id="ARBA00038076"/>
    </source>
</evidence>
<evidence type="ECO:0000259" key="8">
    <source>
        <dbReference type="Pfam" id="PF02687"/>
    </source>
</evidence>
<organism evidence="10 11">
    <name type="scientific">Kineococcus aurantiacus</name>
    <dbReference type="NCBI Taxonomy" id="37633"/>
    <lineage>
        <taxon>Bacteria</taxon>
        <taxon>Bacillati</taxon>
        <taxon>Actinomycetota</taxon>
        <taxon>Actinomycetes</taxon>
        <taxon>Kineosporiales</taxon>
        <taxon>Kineosporiaceae</taxon>
        <taxon>Kineococcus</taxon>
    </lineage>
</organism>
<feature type="transmembrane region" description="Helical" evidence="7">
    <location>
        <begin position="361"/>
        <end position="381"/>
    </location>
</feature>
<name>A0A7Y9DJE7_9ACTN</name>
<keyword evidence="2" id="KW-1003">Cell membrane</keyword>
<dbReference type="EMBL" id="JACCBB010000001">
    <property type="protein sequence ID" value="NYD20638.1"/>
    <property type="molecule type" value="Genomic_DNA"/>
</dbReference>
<accession>A0A7Y9DJE7</accession>
<evidence type="ECO:0000256" key="2">
    <source>
        <dbReference type="ARBA" id="ARBA00022475"/>
    </source>
</evidence>
<evidence type="ECO:0000256" key="5">
    <source>
        <dbReference type="ARBA" id="ARBA00023136"/>
    </source>
</evidence>
<comment type="caution">
    <text evidence="10">The sequence shown here is derived from an EMBL/GenBank/DDBJ whole genome shotgun (WGS) entry which is preliminary data.</text>
</comment>